<evidence type="ECO:0000256" key="1">
    <source>
        <dbReference type="ARBA" id="ARBA00023002"/>
    </source>
</evidence>
<keyword evidence="2" id="KW-0812">Transmembrane</keyword>
<dbReference type="SUPFAM" id="SSF50129">
    <property type="entry name" value="GroES-like"/>
    <property type="match status" value="1"/>
</dbReference>
<dbReference type="AlphaFoldDB" id="G0WAL0"/>
<dbReference type="SUPFAM" id="SSF51735">
    <property type="entry name" value="NAD(P)-binding Rossmann-fold domains"/>
    <property type="match status" value="1"/>
</dbReference>
<dbReference type="InterPro" id="IPR036291">
    <property type="entry name" value="NAD(P)-bd_dom_sf"/>
</dbReference>
<dbReference type="PANTHER" id="PTHR43205:SF19">
    <property type="entry name" value="ENOYL REDUCTASE (ER) DOMAIN-CONTAINING PROTEIN"/>
    <property type="match status" value="1"/>
</dbReference>
<evidence type="ECO:0000259" key="4">
    <source>
        <dbReference type="Pfam" id="PF16884"/>
    </source>
</evidence>
<feature type="transmembrane region" description="Helical" evidence="2">
    <location>
        <begin position="168"/>
        <end position="187"/>
    </location>
</feature>
<dbReference type="Pfam" id="PF00107">
    <property type="entry name" value="ADH_zinc_N"/>
    <property type="match status" value="1"/>
</dbReference>
<evidence type="ECO:0008006" key="7">
    <source>
        <dbReference type="Google" id="ProtNLM"/>
    </source>
</evidence>
<organism evidence="5 6">
    <name type="scientific">Naumovozyma dairenensis (strain ATCC 10597 / BCRC 20456 / CBS 421 / NBRC 0211 / NRRL Y-12639)</name>
    <name type="common">Saccharomyces dairenensis</name>
    <dbReference type="NCBI Taxonomy" id="1071378"/>
    <lineage>
        <taxon>Eukaryota</taxon>
        <taxon>Fungi</taxon>
        <taxon>Dikarya</taxon>
        <taxon>Ascomycota</taxon>
        <taxon>Saccharomycotina</taxon>
        <taxon>Saccharomycetes</taxon>
        <taxon>Saccharomycetales</taxon>
        <taxon>Saccharomycetaceae</taxon>
        <taxon>Naumovozyma</taxon>
    </lineage>
</organism>
<dbReference type="InterPro" id="IPR011032">
    <property type="entry name" value="GroES-like_sf"/>
</dbReference>
<feature type="domain" description="Oxidoreductase N-terminal" evidence="4">
    <location>
        <begin position="25"/>
        <end position="123"/>
    </location>
</feature>
<sequence length="364" mass="40027">MVAAKQWVVKTDPIPGHPFNFNFESKDATFELITKDLTSNDLQSGDILVETCYLSNDPAQKFWIATVDKNYSPGVSVGEIIPARGIAKVIESKNDDFKVGDYVSAYVGWTTHTIITKEQTEKITKLSTENVDELWWYLSVLGGTALTAYFIFYKYAEMKENEKYYNKVFLISGAAGAVGSISVQLAVNVFKASKVIAIAGGAEKLKYVESFGNQVVGVDYKDPNFKDNLLKAAGGKNTVDYFIDNVGGEILDLGVELLKPKTMLLACGSISGYNDSSKLVFKNYVSVITKRLTLKGLLLTDNLDEFPQGLNKLTNLIKEGKLDVKNSATIENATGDKFDQVPLIWNGLFKGLNKGKLITKISDA</sequence>
<evidence type="ECO:0000256" key="2">
    <source>
        <dbReference type="SAM" id="Phobius"/>
    </source>
</evidence>
<dbReference type="HOGENOM" id="CLU_026673_29_2_1"/>
<dbReference type="KEGG" id="ndi:NDAI_0D05080"/>
<keyword evidence="1" id="KW-0560">Oxidoreductase</keyword>
<dbReference type="Gene3D" id="3.40.50.720">
    <property type="entry name" value="NAD(P)-binding Rossmann-like Domain"/>
    <property type="match status" value="1"/>
</dbReference>
<keyword evidence="2" id="KW-1133">Transmembrane helix</keyword>
<dbReference type="InterPro" id="IPR013149">
    <property type="entry name" value="ADH-like_C"/>
</dbReference>
<dbReference type="GO" id="GO:0016628">
    <property type="term" value="F:oxidoreductase activity, acting on the CH-CH group of donors, NAD or NADP as acceptor"/>
    <property type="evidence" value="ECO:0007669"/>
    <property type="project" value="InterPro"/>
</dbReference>
<evidence type="ECO:0000313" key="5">
    <source>
        <dbReference type="EMBL" id="CCD24821.1"/>
    </source>
</evidence>
<dbReference type="PANTHER" id="PTHR43205">
    <property type="entry name" value="PROSTAGLANDIN REDUCTASE"/>
    <property type="match status" value="1"/>
</dbReference>
<dbReference type="STRING" id="1071378.G0WAL0"/>
<dbReference type="OMA" id="VDELWWY"/>
<evidence type="ECO:0000259" key="3">
    <source>
        <dbReference type="Pfam" id="PF00107"/>
    </source>
</evidence>
<dbReference type="Proteomes" id="UP000000689">
    <property type="component" value="Chromosome 4"/>
</dbReference>
<dbReference type="Gene3D" id="3.90.180.10">
    <property type="entry name" value="Medium-chain alcohol dehydrogenases, catalytic domain"/>
    <property type="match status" value="1"/>
</dbReference>
<protein>
    <recommendedName>
        <fullName evidence="7">Enoyl reductase (ER) domain-containing protein</fullName>
    </recommendedName>
</protein>
<reference evidence="5 6" key="1">
    <citation type="journal article" date="2011" name="Proc. Natl. Acad. Sci. U.S.A.">
        <title>Evolutionary erosion of yeast sex chromosomes by mating-type switching accidents.</title>
        <authorList>
            <person name="Gordon J.L."/>
            <person name="Armisen D."/>
            <person name="Proux-Wera E."/>
            <person name="Oheigeartaigh S.S."/>
            <person name="Byrne K.P."/>
            <person name="Wolfe K.H."/>
        </authorList>
    </citation>
    <scope>NUCLEOTIDE SEQUENCE [LARGE SCALE GENOMIC DNA]</scope>
    <source>
        <strain evidence="6">ATCC 10597 / BCRC 20456 / CBS 421 / NBRC 0211 / NRRL Y-12639</strain>
    </source>
</reference>
<proteinExistence type="predicted"/>
<evidence type="ECO:0000313" key="6">
    <source>
        <dbReference type="Proteomes" id="UP000000689"/>
    </source>
</evidence>
<dbReference type="Pfam" id="PF16884">
    <property type="entry name" value="ADH_N_2"/>
    <property type="match status" value="1"/>
</dbReference>
<name>G0WAL0_NAUDC</name>
<dbReference type="EMBL" id="HE580270">
    <property type="protein sequence ID" value="CCD24821.1"/>
    <property type="molecule type" value="Genomic_DNA"/>
</dbReference>
<dbReference type="eggNOG" id="KOG1196">
    <property type="taxonomic scope" value="Eukaryota"/>
</dbReference>
<dbReference type="InterPro" id="IPR041694">
    <property type="entry name" value="ADH_N_2"/>
</dbReference>
<accession>G0WAL0</accession>
<gene>
    <name evidence="5" type="primary">NDAI0D05080</name>
    <name evidence="5" type="ordered locus">NDAI_0D05080</name>
</gene>
<dbReference type="RefSeq" id="XP_003670064.1">
    <property type="nucleotide sequence ID" value="XM_003670016.1"/>
</dbReference>
<keyword evidence="6" id="KW-1185">Reference proteome</keyword>
<dbReference type="InterPro" id="IPR045010">
    <property type="entry name" value="MDR_fam"/>
</dbReference>
<feature type="transmembrane region" description="Helical" evidence="2">
    <location>
        <begin position="134"/>
        <end position="156"/>
    </location>
</feature>
<dbReference type="OrthoDB" id="809632at2759"/>
<dbReference type="GeneID" id="11494809"/>
<feature type="domain" description="Alcohol dehydrogenase-like C-terminal" evidence="3">
    <location>
        <begin position="177"/>
        <end position="313"/>
    </location>
</feature>
<keyword evidence="2" id="KW-0472">Membrane</keyword>
<dbReference type="CDD" id="cd05288">
    <property type="entry name" value="PGDH"/>
    <property type="match status" value="1"/>
</dbReference>